<dbReference type="PRINTS" id="PR00063">
    <property type="entry name" value="RIBOSOMALL27"/>
</dbReference>
<dbReference type="AlphaFoldDB" id="A0A2T0FPC5"/>
<accession>A0A2T0FPC5</accession>
<dbReference type="GO" id="GO:0005762">
    <property type="term" value="C:mitochondrial large ribosomal subunit"/>
    <property type="evidence" value="ECO:0007669"/>
    <property type="project" value="TreeGrafter"/>
</dbReference>
<evidence type="ECO:0000256" key="5">
    <source>
        <dbReference type="ARBA" id="ARBA00023128"/>
    </source>
</evidence>
<evidence type="ECO:0000256" key="10">
    <source>
        <dbReference type="SAM" id="MobiDB-lite"/>
    </source>
</evidence>
<protein>
    <recommendedName>
        <fullName evidence="7">Large ribosomal subunit protein bL27m</fullName>
    </recommendedName>
    <alternativeName>
        <fullName evidence="8">54S ribosomal protein L2, mitochondrial</fullName>
    </alternativeName>
</protein>
<dbReference type="GO" id="GO:0003735">
    <property type="term" value="F:structural constituent of ribosome"/>
    <property type="evidence" value="ECO:0007669"/>
    <property type="project" value="InterPro"/>
</dbReference>
<feature type="region of interest" description="Disordered" evidence="10">
    <location>
        <begin position="23"/>
        <end position="44"/>
    </location>
</feature>
<evidence type="ECO:0000256" key="8">
    <source>
        <dbReference type="ARBA" id="ARBA00035465"/>
    </source>
</evidence>
<name>A0A2T0FPC5_9ASCO</name>
<dbReference type="NCBIfam" id="TIGR00062">
    <property type="entry name" value="L27"/>
    <property type="match status" value="1"/>
</dbReference>
<evidence type="ECO:0000313" key="12">
    <source>
        <dbReference type="EMBL" id="PRT56843.1"/>
    </source>
</evidence>
<dbReference type="GO" id="GO:0006412">
    <property type="term" value="P:translation"/>
    <property type="evidence" value="ECO:0007669"/>
    <property type="project" value="InterPro"/>
</dbReference>
<evidence type="ECO:0000256" key="4">
    <source>
        <dbReference type="ARBA" id="ARBA00022980"/>
    </source>
</evidence>
<dbReference type="OrthoDB" id="1867012at2759"/>
<evidence type="ECO:0000256" key="7">
    <source>
        <dbReference type="ARBA" id="ARBA00035267"/>
    </source>
</evidence>
<evidence type="ECO:0000256" key="1">
    <source>
        <dbReference type="ARBA" id="ARBA00004173"/>
    </source>
</evidence>
<gene>
    <name evidence="12" type="ORF">B9G98_04463</name>
</gene>
<dbReference type="Proteomes" id="UP000238350">
    <property type="component" value="Unassembled WGS sequence"/>
</dbReference>
<evidence type="ECO:0000256" key="6">
    <source>
        <dbReference type="ARBA" id="ARBA00023274"/>
    </source>
</evidence>
<evidence type="ECO:0000259" key="11">
    <source>
        <dbReference type="Pfam" id="PF18471"/>
    </source>
</evidence>
<dbReference type="Pfam" id="PF18471">
    <property type="entry name" value="Ribosomal_L27_C"/>
    <property type="match status" value="1"/>
</dbReference>
<dbReference type="PANTHER" id="PTHR15893">
    <property type="entry name" value="RIBOSOMAL PROTEIN L27"/>
    <property type="match status" value="1"/>
</dbReference>
<dbReference type="PANTHER" id="PTHR15893:SF0">
    <property type="entry name" value="LARGE RIBOSOMAL SUBUNIT PROTEIN BL27M"/>
    <property type="match status" value="1"/>
</dbReference>
<organism evidence="12 13">
    <name type="scientific">Wickerhamiella sorbophila</name>
    <dbReference type="NCBI Taxonomy" id="45607"/>
    <lineage>
        <taxon>Eukaryota</taxon>
        <taxon>Fungi</taxon>
        <taxon>Dikarya</taxon>
        <taxon>Ascomycota</taxon>
        <taxon>Saccharomycotina</taxon>
        <taxon>Dipodascomycetes</taxon>
        <taxon>Dipodascales</taxon>
        <taxon>Trichomonascaceae</taxon>
        <taxon>Wickerhamiella</taxon>
    </lineage>
</organism>
<dbReference type="InterPro" id="IPR001684">
    <property type="entry name" value="Ribosomal_bL27"/>
</dbReference>
<dbReference type="Pfam" id="PF01016">
    <property type="entry name" value="Ribosomal_L27"/>
    <property type="match status" value="1"/>
</dbReference>
<reference evidence="12 13" key="1">
    <citation type="submission" date="2017-04" db="EMBL/GenBank/DDBJ databases">
        <title>Genome sequencing of [Candida] sorbophila.</title>
        <authorList>
            <person name="Ahn J.O."/>
        </authorList>
    </citation>
    <scope>NUCLEOTIDE SEQUENCE [LARGE SCALE GENOMIC DNA]</scope>
    <source>
        <strain evidence="12 13">DS02</strain>
    </source>
</reference>
<dbReference type="PROSITE" id="PS00831">
    <property type="entry name" value="RIBOSOMAL_L27"/>
    <property type="match status" value="1"/>
</dbReference>
<keyword evidence="3" id="KW-0809">Transit peptide</keyword>
<evidence type="ECO:0000256" key="2">
    <source>
        <dbReference type="ARBA" id="ARBA00010797"/>
    </source>
</evidence>
<feature type="domain" description="Large ribosomal subunit protein bL27m C-terminal" evidence="11">
    <location>
        <begin position="129"/>
        <end position="341"/>
    </location>
</feature>
<comment type="caution">
    <text evidence="12">The sequence shown here is derived from an EMBL/GenBank/DDBJ whole genome shotgun (WGS) entry which is preliminary data.</text>
</comment>
<dbReference type="FunFam" id="2.40.50.100:FF:000042">
    <property type="entry name" value="50S ribosomal protein L27"/>
    <property type="match status" value="1"/>
</dbReference>
<dbReference type="EMBL" id="NDIQ01000022">
    <property type="protein sequence ID" value="PRT56843.1"/>
    <property type="molecule type" value="Genomic_DNA"/>
</dbReference>
<keyword evidence="6" id="KW-0687">Ribonucleoprotein</keyword>
<keyword evidence="5" id="KW-0496">Mitochondrion</keyword>
<evidence type="ECO:0000313" key="13">
    <source>
        <dbReference type="Proteomes" id="UP000238350"/>
    </source>
</evidence>
<proteinExistence type="inferred from homology"/>
<sequence>MLFRQVQQRLLKVQVIPVRTATKRASGGNKATNNTAGRRLGPKKGEGQFVQAGQIIWRQRGTKWYPGENAGVGRDHTIYAREPGFVRYYRDPFHAKRRFIGVALAPQETLPTPHFAPRRRRFGYKPIDNEDVADFEKSYLTKKETERLLEREAQLEDRLNKRATLQEEYQKALAELVPELSEEELDLQAVRFIEIRKYMNGGMAFEVSREIVDSHNRADLAVEVKTGRLSAEEADKGQKEIDVLNKKVDDKAMVAMVDAKFVVVKFATPEQRAEMRSELIKQIAELTKGHEVTPGEVIEKVELLLKKSVFSTGDRVTLRRKHLRRPLPIPISPENRKEFEKLAKKGEGEIRKVWLSQQQTMHEFYIPTGASMIFN</sequence>
<keyword evidence="13" id="KW-1185">Reference proteome</keyword>
<comment type="subcellular location">
    <subcellularLocation>
        <location evidence="1">Mitochondrion</location>
    </subcellularLocation>
</comment>
<evidence type="ECO:0000256" key="9">
    <source>
        <dbReference type="SAM" id="Coils"/>
    </source>
</evidence>
<dbReference type="RefSeq" id="XP_024666788.1">
    <property type="nucleotide sequence ID" value="XM_024811020.1"/>
</dbReference>
<dbReference type="STRING" id="45607.A0A2T0FPC5"/>
<dbReference type="Gene3D" id="2.40.50.100">
    <property type="match status" value="1"/>
</dbReference>
<dbReference type="SUPFAM" id="SSF110324">
    <property type="entry name" value="Ribosomal L27 protein-like"/>
    <property type="match status" value="1"/>
</dbReference>
<comment type="similarity">
    <text evidence="2">Belongs to the bacterial ribosomal protein bL27 family.</text>
</comment>
<feature type="coiled-coil region" evidence="9">
    <location>
        <begin position="142"/>
        <end position="175"/>
    </location>
</feature>
<evidence type="ECO:0000256" key="3">
    <source>
        <dbReference type="ARBA" id="ARBA00022946"/>
    </source>
</evidence>
<keyword evidence="9" id="KW-0175">Coiled coil</keyword>
<dbReference type="InterPro" id="IPR041244">
    <property type="entry name" value="Ribosomal_bL27m_C"/>
</dbReference>
<keyword evidence="4 12" id="KW-0689">Ribosomal protein</keyword>
<dbReference type="GeneID" id="36518211"/>
<dbReference type="InterPro" id="IPR018261">
    <property type="entry name" value="Ribosomal_bL27_CS"/>
</dbReference>